<comment type="caution">
    <text evidence="1">The sequence shown here is derived from an EMBL/GenBank/DDBJ whole genome shotgun (WGS) entry which is preliminary data.</text>
</comment>
<evidence type="ECO:0000313" key="1">
    <source>
        <dbReference type="EMBL" id="RXH80176.1"/>
    </source>
</evidence>
<dbReference type="EMBL" id="RDQH01000339">
    <property type="protein sequence ID" value="RXH80176.1"/>
    <property type="molecule type" value="Genomic_DNA"/>
</dbReference>
<evidence type="ECO:0000313" key="2">
    <source>
        <dbReference type="Proteomes" id="UP000290289"/>
    </source>
</evidence>
<dbReference type="AlphaFoldDB" id="A0A498I9Q5"/>
<organism evidence="1 2">
    <name type="scientific">Malus domestica</name>
    <name type="common">Apple</name>
    <name type="synonym">Pyrus malus</name>
    <dbReference type="NCBI Taxonomy" id="3750"/>
    <lineage>
        <taxon>Eukaryota</taxon>
        <taxon>Viridiplantae</taxon>
        <taxon>Streptophyta</taxon>
        <taxon>Embryophyta</taxon>
        <taxon>Tracheophyta</taxon>
        <taxon>Spermatophyta</taxon>
        <taxon>Magnoliopsida</taxon>
        <taxon>eudicotyledons</taxon>
        <taxon>Gunneridae</taxon>
        <taxon>Pentapetalae</taxon>
        <taxon>rosids</taxon>
        <taxon>fabids</taxon>
        <taxon>Rosales</taxon>
        <taxon>Rosaceae</taxon>
        <taxon>Amygdaloideae</taxon>
        <taxon>Maleae</taxon>
        <taxon>Malus</taxon>
    </lineage>
</organism>
<keyword evidence="2" id="KW-1185">Reference proteome</keyword>
<accession>A0A498I9Q5</accession>
<reference evidence="1 2" key="1">
    <citation type="submission" date="2018-10" db="EMBL/GenBank/DDBJ databases">
        <title>A high-quality apple genome assembly.</title>
        <authorList>
            <person name="Hu J."/>
        </authorList>
    </citation>
    <scope>NUCLEOTIDE SEQUENCE [LARGE SCALE GENOMIC DNA]</scope>
    <source>
        <strain evidence="2">cv. HFTH1</strain>
        <tissue evidence="1">Young leaf</tissue>
    </source>
</reference>
<name>A0A498I9Q5_MALDO</name>
<dbReference type="Proteomes" id="UP000290289">
    <property type="component" value="Chromosome 13"/>
</dbReference>
<gene>
    <name evidence="1" type="ORF">DVH24_041323</name>
</gene>
<protein>
    <submittedName>
        <fullName evidence="1">Uncharacterized protein</fullName>
    </submittedName>
</protein>
<proteinExistence type="predicted"/>
<sequence length="75" mass="8596">MKIDPIRNLGPFQFNKKIKVRVCRIWRPKVIGKDNTFGGLQCILVDEMLCWSDSFCKNVANVSKTTNGIRIVGKR</sequence>